<dbReference type="InParanoid" id="A0A0G4EAG4"/>
<dbReference type="AlphaFoldDB" id="A0A0G4EAG4"/>
<name>A0A0G4EAG4_VITBC</name>
<sequence length="95" mass="11332">MPSYSKLFTGFFRRLDFYEFAQQERRVARAIAYQKPPTSMLTGWQTFYRQGERAIEKAERSYVYRPPVEREMKSAVLMKLKYKQYPYTPAAAGKK</sequence>
<gene>
    <name evidence="1" type="ORF">Vbra_10969</name>
</gene>
<evidence type="ECO:0000313" key="1">
    <source>
        <dbReference type="EMBL" id="CEL92243.1"/>
    </source>
</evidence>
<keyword evidence="2" id="KW-1185">Reference proteome</keyword>
<dbReference type="VEuPathDB" id="CryptoDB:Vbra_10969"/>
<accession>A0A0G4EAG4</accession>
<evidence type="ECO:0000313" key="2">
    <source>
        <dbReference type="Proteomes" id="UP000041254"/>
    </source>
</evidence>
<organism evidence="1 2">
    <name type="scientific">Vitrella brassicaformis (strain CCMP3155)</name>
    <dbReference type="NCBI Taxonomy" id="1169540"/>
    <lineage>
        <taxon>Eukaryota</taxon>
        <taxon>Sar</taxon>
        <taxon>Alveolata</taxon>
        <taxon>Colpodellida</taxon>
        <taxon>Vitrellaceae</taxon>
        <taxon>Vitrella</taxon>
    </lineage>
</organism>
<reference evidence="1 2" key="1">
    <citation type="submission" date="2014-11" db="EMBL/GenBank/DDBJ databases">
        <authorList>
            <person name="Zhu J."/>
            <person name="Qi W."/>
            <person name="Song R."/>
        </authorList>
    </citation>
    <scope>NUCLEOTIDE SEQUENCE [LARGE SCALE GENOMIC DNA]</scope>
</reference>
<proteinExistence type="predicted"/>
<protein>
    <submittedName>
        <fullName evidence="1">Uncharacterized protein</fullName>
    </submittedName>
</protein>
<dbReference type="EMBL" id="CDMY01000061">
    <property type="protein sequence ID" value="CEL92243.1"/>
    <property type="molecule type" value="Genomic_DNA"/>
</dbReference>
<dbReference type="Proteomes" id="UP000041254">
    <property type="component" value="Unassembled WGS sequence"/>
</dbReference>